<proteinExistence type="predicted"/>
<dbReference type="OrthoDB" id="62482at2759"/>
<dbReference type="EMBL" id="JNBR01000151">
    <property type="protein sequence ID" value="OQR96214.1"/>
    <property type="molecule type" value="Genomic_DNA"/>
</dbReference>
<sequence length="1030" mass="116137">MGLERTFKRTRLGVVLPEVRSPPPLEKGKSLSVLQSELEDHQFKEIDTVLLGLERRIERALTSLPSQPLPRLLDKDGIPQPWSYEAVRLRVREAIASETGDIDDGHPLTPVDELAISIEVVESLFPDDASVYLAWARLLQLIVDRIQAALERQVVKDRGHVSTLVPAVEARSPERPAALSPRAKFERLKRVHPKHSCHKEPARPFELVDKDAYDARAASRRIDAPQVAGDNSYRQVRRCRAFPPTKVPKDEYIQKVSNYCPVEARFDLRSVSLNMDMVDAKQPWTVVEFPKARPLLTKEQVGYLMEWQGRRYEKLEAAQATETECHAKLLLVLSYAESIVYELSRLVFDKCPSSCHFLYGLWHGVSGMMTTINKTIEDELVVLNQTLKTLKVEVDQLESKYAQQDATMTALHAKLQHRHKIIAAEREHGIRLRNALNKYLAADQILVRQTGQLIQTIFDVFPDQPRNATRHFTTTEAVEELRRTLDTKFNITPSSVFPRAFSVPAAPIDENTMLHGHPVVSSYEIETMGQELRATLKRLSLLTTLSSPDCSLGWDPQTVWQHAFFIPPIQELLEMESQLLEMVATVEGHLATRRRRRVARGSQTETISAAFRKGHAAKHIKNAVRMAAKAHVLSRRAEDGPVKRPGELKKLVPVAFQPFVQRLRAEYVGYDYTVGATHRTISFVVNELLAQLAGDVASHDGIPKAPMPREMVLLTPQEVVYRVFLERFRIPRFANERLMDLLTSLSHLDTQSEKIHLWCRLLGLAGVEALPPMAFWFVLHAIHVLAKSSHDGYFLIENDEVEYVGQQQSWDALTTVLGPFPADVLVRCKTKVTGLTQIYGTMWIPLYAVLGIVVEEWEGRFFAVKLHIETHFAQALAIDTFATFRSVVSAFYPKVHVAAVARAYHCALQLAASARPKPLHCSVACLDAGVVPADALAQFDKTLFLFAAPSDGMQLKQADLTFVYLKNVWAATHGEILRGIERHAHLNSSAGLRLVTPLEHILRDEPLQAPHAWHLLHQLVHIAHAAHLLS</sequence>
<dbReference type="STRING" id="1202772.A0A1V9ZDY5"/>
<keyword evidence="3" id="KW-1185">Reference proteome</keyword>
<reference evidence="2 3" key="1">
    <citation type="journal article" date="2014" name="Genome Biol. Evol.">
        <title>The secreted proteins of Achlya hypogyna and Thraustotheca clavata identify the ancestral oomycete secretome and reveal gene acquisitions by horizontal gene transfer.</title>
        <authorList>
            <person name="Misner I."/>
            <person name="Blouin N."/>
            <person name="Leonard G."/>
            <person name="Richards T.A."/>
            <person name="Lane C.E."/>
        </authorList>
    </citation>
    <scope>NUCLEOTIDE SEQUENCE [LARGE SCALE GENOMIC DNA]</scope>
    <source>
        <strain evidence="2 3">ATCC 48635</strain>
    </source>
</reference>
<dbReference type="AlphaFoldDB" id="A0A1V9ZDY5"/>
<protein>
    <submittedName>
        <fullName evidence="2">Uncharacterized protein</fullName>
    </submittedName>
</protein>
<accession>A0A1V9ZDY5</accession>
<gene>
    <name evidence="2" type="ORF">ACHHYP_16535</name>
</gene>
<name>A0A1V9ZDY5_ACHHY</name>
<evidence type="ECO:0000313" key="2">
    <source>
        <dbReference type="EMBL" id="OQR96214.1"/>
    </source>
</evidence>
<evidence type="ECO:0000313" key="3">
    <source>
        <dbReference type="Proteomes" id="UP000243579"/>
    </source>
</evidence>
<keyword evidence="1" id="KW-0175">Coiled coil</keyword>
<organism evidence="2 3">
    <name type="scientific">Achlya hypogyna</name>
    <name type="common">Oomycete</name>
    <name type="synonym">Protoachlya hypogyna</name>
    <dbReference type="NCBI Taxonomy" id="1202772"/>
    <lineage>
        <taxon>Eukaryota</taxon>
        <taxon>Sar</taxon>
        <taxon>Stramenopiles</taxon>
        <taxon>Oomycota</taxon>
        <taxon>Saprolegniomycetes</taxon>
        <taxon>Saprolegniales</taxon>
        <taxon>Achlyaceae</taxon>
        <taxon>Achlya</taxon>
    </lineage>
</organism>
<dbReference type="Proteomes" id="UP000243579">
    <property type="component" value="Unassembled WGS sequence"/>
</dbReference>
<comment type="caution">
    <text evidence="2">The sequence shown here is derived from an EMBL/GenBank/DDBJ whole genome shotgun (WGS) entry which is preliminary data.</text>
</comment>
<feature type="coiled-coil region" evidence="1">
    <location>
        <begin position="373"/>
        <end position="407"/>
    </location>
</feature>
<evidence type="ECO:0000256" key="1">
    <source>
        <dbReference type="SAM" id="Coils"/>
    </source>
</evidence>